<feature type="non-terminal residue" evidence="2">
    <location>
        <position position="93"/>
    </location>
</feature>
<keyword evidence="1" id="KW-0812">Transmembrane</keyword>
<feature type="transmembrane region" description="Helical" evidence="1">
    <location>
        <begin position="65"/>
        <end position="83"/>
    </location>
</feature>
<keyword evidence="1" id="KW-0472">Membrane</keyword>
<dbReference type="EMBL" id="CAMAPF010000045">
    <property type="protein sequence ID" value="CAH9083613.1"/>
    <property type="molecule type" value="Genomic_DNA"/>
</dbReference>
<evidence type="ECO:0000313" key="3">
    <source>
        <dbReference type="Proteomes" id="UP001152523"/>
    </source>
</evidence>
<name>A0AAV0CU50_9ASTE</name>
<dbReference type="PANTHER" id="PTHR31474:SF1">
    <property type="entry name" value="EXPRESSED PROTEIN"/>
    <property type="match status" value="1"/>
</dbReference>
<reference evidence="2" key="1">
    <citation type="submission" date="2022-07" db="EMBL/GenBank/DDBJ databases">
        <authorList>
            <person name="Macas J."/>
            <person name="Novak P."/>
            <person name="Neumann P."/>
        </authorList>
    </citation>
    <scope>NUCLEOTIDE SEQUENCE</scope>
</reference>
<keyword evidence="1" id="KW-1133">Transmembrane helix</keyword>
<dbReference type="Pfam" id="PF05514">
    <property type="entry name" value="HR_lesion"/>
    <property type="match status" value="1"/>
</dbReference>
<accession>A0AAV0CU50</accession>
<evidence type="ECO:0000256" key="1">
    <source>
        <dbReference type="SAM" id="Phobius"/>
    </source>
</evidence>
<organism evidence="2 3">
    <name type="scientific">Cuscuta epithymum</name>
    <dbReference type="NCBI Taxonomy" id="186058"/>
    <lineage>
        <taxon>Eukaryota</taxon>
        <taxon>Viridiplantae</taxon>
        <taxon>Streptophyta</taxon>
        <taxon>Embryophyta</taxon>
        <taxon>Tracheophyta</taxon>
        <taxon>Spermatophyta</taxon>
        <taxon>Magnoliopsida</taxon>
        <taxon>eudicotyledons</taxon>
        <taxon>Gunneridae</taxon>
        <taxon>Pentapetalae</taxon>
        <taxon>asterids</taxon>
        <taxon>lamiids</taxon>
        <taxon>Solanales</taxon>
        <taxon>Convolvulaceae</taxon>
        <taxon>Cuscuteae</taxon>
        <taxon>Cuscuta</taxon>
        <taxon>Cuscuta subgen. Cuscuta</taxon>
    </lineage>
</organism>
<dbReference type="Proteomes" id="UP001152523">
    <property type="component" value="Unassembled WGS sequence"/>
</dbReference>
<dbReference type="PANTHER" id="PTHR31474">
    <property type="entry name" value="HR-LIKE LESION-INDUCER"/>
    <property type="match status" value="1"/>
</dbReference>
<dbReference type="AlphaFoldDB" id="A0AAV0CU50"/>
<sequence length="93" mass="10767">MIRVVLYLRAHLMKHLVMVTIIMREVGSFLFVFGSSLGAYILAILTPITYDFYNYDADQKKFDVLFVKFTQGLQLFGALQFFIDMKNSMARSP</sequence>
<evidence type="ECO:0000313" key="2">
    <source>
        <dbReference type="EMBL" id="CAH9083613.1"/>
    </source>
</evidence>
<keyword evidence="3" id="KW-1185">Reference proteome</keyword>
<feature type="transmembrane region" description="Helical" evidence="1">
    <location>
        <begin position="21"/>
        <end position="45"/>
    </location>
</feature>
<gene>
    <name evidence="2" type="ORF">CEPIT_LOCUS8610</name>
</gene>
<comment type="caution">
    <text evidence="2">The sequence shown here is derived from an EMBL/GenBank/DDBJ whole genome shotgun (WGS) entry which is preliminary data.</text>
</comment>
<proteinExistence type="predicted"/>
<dbReference type="InterPro" id="IPR008637">
    <property type="entry name" value="HR_lesion"/>
</dbReference>
<protein>
    <submittedName>
        <fullName evidence="2">Uncharacterized protein</fullName>
    </submittedName>
</protein>